<dbReference type="Proteomes" id="UP000324255">
    <property type="component" value="Unassembled WGS sequence"/>
</dbReference>
<keyword evidence="2" id="KW-1185">Reference proteome</keyword>
<organism evidence="1 2">
    <name type="scientific">Candidatus Pantoea gossypiicola</name>
    <dbReference type="NCBI Taxonomy" id="2608008"/>
    <lineage>
        <taxon>Bacteria</taxon>
        <taxon>Pseudomonadati</taxon>
        <taxon>Pseudomonadota</taxon>
        <taxon>Gammaproteobacteria</taxon>
        <taxon>Enterobacterales</taxon>
        <taxon>Erwiniaceae</taxon>
        <taxon>Pantoea</taxon>
    </lineage>
</organism>
<sequence>MVNRKVVSVLLAGISMIGFVDQVSASMWGAMNAALGITCPDSKFTIPVTQNSDNKIIWNMDSSLTSRDRCYAKVNSMYSNKYSSEWNDATAECSHMWDEQVAKVARTNAEVSEAYPNCSNISNYISEQTGDRY</sequence>
<comment type="caution">
    <text evidence="1">The sequence shown here is derived from an EMBL/GenBank/DDBJ whole genome shotgun (WGS) entry which is preliminary data.</text>
</comment>
<gene>
    <name evidence="1" type="ORF">F3I20_23435</name>
</gene>
<dbReference type="EMBL" id="VWVM01000038">
    <property type="protein sequence ID" value="KAA6117920.1"/>
    <property type="molecule type" value="Genomic_DNA"/>
</dbReference>
<evidence type="ECO:0000313" key="1">
    <source>
        <dbReference type="EMBL" id="KAA6117920.1"/>
    </source>
</evidence>
<evidence type="ECO:0000313" key="2">
    <source>
        <dbReference type="Proteomes" id="UP000324255"/>
    </source>
</evidence>
<reference evidence="1 2" key="1">
    <citation type="submission" date="2019-09" db="EMBL/GenBank/DDBJ databases">
        <title>Genomic diversity of phyloplane-associated Pantoea species in Pakistan cotton crop.</title>
        <authorList>
            <person name="Tufail M.R."/>
            <person name="Cook D.R."/>
        </authorList>
    </citation>
    <scope>NUCLEOTIDE SEQUENCE [LARGE SCALE GENOMIC DNA]</scope>
    <source>
        <strain evidence="1 2">B_8</strain>
    </source>
</reference>
<protein>
    <submittedName>
        <fullName evidence="1">Uncharacterized protein</fullName>
    </submittedName>
</protein>
<dbReference type="RefSeq" id="WP_150015762.1">
    <property type="nucleotide sequence ID" value="NZ_VWVM01000038.1"/>
</dbReference>
<accession>A0AB34CDQ1</accession>
<dbReference type="AlphaFoldDB" id="A0AB34CDQ1"/>
<name>A0AB34CDQ1_9GAMM</name>
<proteinExistence type="predicted"/>